<dbReference type="InterPro" id="IPR016641">
    <property type="entry name" value="EGD2/NACA0like"/>
</dbReference>
<evidence type="ECO:0000259" key="3">
    <source>
        <dbReference type="Pfam" id="PF01849"/>
    </source>
</evidence>
<accession>A0AAN8VMQ8</accession>
<protein>
    <submittedName>
        <fullName evidence="5">Nascent polypeptide-associated complex subunit alpha-like, UBA domain</fullName>
    </submittedName>
</protein>
<dbReference type="CDD" id="cd22054">
    <property type="entry name" value="NAC_NACA"/>
    <property type="match status" value="1"/>
</dbReference>
<evidence type="ECO:0000313" key="5">
    <source>
        <dbReference type="EMBL" id="KAK6936609.1"/>
    </source>
</evidence>
<dbReference type="Gene3D" id="1.10.8.10">
    <property type="entry name" value="DNA helicase RuvA subunit, C-terminal domain"/>
    <property type="match status" value="1"/>
</dbReference>
<dbReference type="Pfam" id="PF19026">
    <property type="entry name" value="UBA_HYPK"/>
    <property type="match status" value="1"/>
</dbReference>
<reference evidence="5 6" key="1">
    <citation type="submission" date="2023-12" db="EMBL/GenBank/DDBJ databases">
        <title>A high-quality genome assembly for Dillenia turbinata (Dilleniales).</title>
        <authorList>
            <person name="Chanderbali A."/>
        </authorList>
    </citation>
    <scope>NUCLEOTIDE SEQUENCE [LARGE SCALE GENOMIC DNA]</scope>
    <source>
        <strain evidence="5">LSX21</strain>
        <tissue evidence="5">Leaf</tissue>
    </source>
</reference>
<sequence>MQDISARNSHLQPLSTKPAVNRIEDEAGESSKQSRSEEFFTNSFFLVNQILFFFSKPNIFKSPNSETCVIFGEAKMEDLSSQLQTQAAQQSRMLDTGSVMAKSDTSAPATGAPAAEKEEEVDDTGVEARDIDLVMIQAGVSRNKAVKALKIDNGDISS</sequence>
<dbReference type="Gene3D" id="2.20.70.30">
    <property type="entry name" value="Nascent polypeptide-associated complex domain"/>
    <property type="match status" value="1"/>
</dbReference>
<dbReference type="InterPro" id="IPR038187">
    <property type="entry name" value="NAC_A/B_dom_sf"/>
</dbReference>
<dbReference type="InterPro" id="IPR044034">
    <property type="entry name" value="NAC-like_UBA"/>
</dbReference>
<dbReference type="Pfam" id="PF01849">
    <property type="entry name" value="NAC"/>
    <property type="match status" value="1"/>
</dbReference>
<evidence type="ECO:0000259" key="4">
    <source>
        <dbReference type="Pfam" id="PF19026"/>
    </source>
</evidence>
<proteinExistence type="predicted"/>
<feature type="domain" description="NAC-A/B" evidence="3">
    <location>
        <begin position="44"/>
        <end position="76"/>
    </location>
</feature>
<dbReference type="InterPro" id="IPR002715">
    <property type="entry name" value="Nas_poly-pep-assoc_cplx_dom"/>
</dbReference>
<dbReference type="GO" id="GO:0005854">
    <property type="term" value="C:nascent polypeptide-associated complex"/>
    <property type="evidence" value="ECO:0007669"/>
    <property type="project" value="InterPro"/>
</dbReference>
<dbReference type="AlphaFoldDB" id="A0AAN8VMQ8"/>
<organism evidence="5 6">
    <name type="scientific">Dillenia turbinata</name>
    <dbReference type="NCBI Taxonomy" id="194707"/>
    <lineage>
        <taxon>Eukaryota</taxon>
        <taxon>Viridiplantae</taxon>
        <taxon>Streptophyta</taxon>
        <taxon>Embryophyta</taxon>
        <taxon>Tracheophyta</taxon>
        <taxon>Spermatophyta</taxon>
        <taxon>Magnoliopsida</taxon>
        <taxon>eudicotyledons</taxon>
        <taxon>Gunneridae</taxon>
        <taxon>Pentapetalae</taxon>
        <taxon>Dilleniales</taxon>
        <taxon>Dilleniaceae</taxon>
        <taxon>Dillenia</taxon>
    </lineage>
</organism>
<comment type="caution">
    <text evidence="5">The sequence shown here is derived from an EMBL/GenBank/DDBJ whole genome shotgun (WGS) entry which is preliminary data.</text>
</comment>
<feature type="region of interest" description="Disordered" evidence="2">
    <location>
        <begin position="86"/>
        <end position="124"/>
    </location>
</feature>
<feature type="region of interest" description="Disordered" evidence="2">
    <location>
        <begin position="1"/>
        <end position="34"/>
    </location>
</feature>
<evidence type="ECO:0000256" key="1">
    <source>
        <dbReference type="ARBA" id="ARBA00004000"/>
    </source>
</evidence>
<comment type="function">
    <text evidence="1">May promote appropriate targeting of ribosome-nascent polypeptide complexes.</text>
</comment>
<evidence type="ECO:0000256" key="2">
    <source>
        <dbReference type="SAM" id="MobiDB-lite"/>
    </source>
</evidence>
<evidence type="ECO:0000313" key="6">
    <source>
        <dbReference type="Proteomes" id="UP001370490"/>
    </source>
</evidence>
<feature type="compositionally biased region" description="Polar residues" evidence="2">
    <location>
        <begin position="1"/>
        <end position="15"/>
    </location>
</feature>
<dbReference type="PANTHER" id="PTHR21713">
    <property type="entry name" value="NASCENT POLYPEPTIDE ASSOCIATED COMPLEX ALPHA SUBUNIT-RELATED"/>
    <property type="match status" value="1"/>
</dbReference>
<name>A0AAN8VMQ8_9MAGN</name>
<gene>
    <name evidence="5" type="ORF">RJ641_033639</name>
</gene>
<dbReference type="EMBL" id="JBAMMX010000007">
    <property type="protein sequence ID" value="KAK6936609.1"/>
    <property type="molecule type" value="Genomic_DNA"/>
</dbReference>
<dbReference type="Proteomes" id="UP001370490">
    <property type="component" value="Unassembled WGS sequence"/>
</dbReference>
<feature type="domain" description="Nascent polypeptide-associated complex subunit alpha-like UBA" evidence="4">
    <location>
        <begin position="125"/>
        <end position="156"/>
    </location>
</feature>
<keyword evidence="6" id="KW-1185">Reference proteome</keyword>